<sequence length="345" mass="39149">MKLSQLSWVIALFSVVIHTAHALSPKQFLKEKSKYSNEVIALNDRNWGRLLANPKKSYLVALFTATGAGYGCNACIDLEPKYENLVKSWYKDHPDGFSKANADKSMFFMKVDAIDANLPELFKTFRIEQVPTIIIFEPGTSKEPSYKILDAIQDVEEQTIIDNIKRETNIHDFVLHQDINWSSVVVTGLATFGTVLFLKKQRSLALKIFTNRYVWGFATTFFIVSMISGSMFNRIRATRHAGVDGNQDIVYFMPNIFSNQYAIESQIVGLVYIIQSVLVVSLVMLIPRIKSKLNGPEKAKETIQIAVGIGAALLVYMFFTAYTNMFSIKNPMYPFTLIKIFKIFK</sequence>
<comment type="subcellular location">
    <subcellularLocation>
        <location evidence="2">Endoplasmic reticulum membrane</location>
        <topology evidence="2">Multi-pass membrane protein</topology>
    </subcellularLocation>
</comment>
<keyword evidence="12" id="KW-1185">Reference proteome</keyword>
<evidence type="ECO:0000256" key="7">
    <source>
        <dbReference type="ARBA" id="ARBA00022989"/>
    </source>
</evidence>
<protein>
    <submittedName>
        <fullName evidence="11">Dolichyl-diphosphooligosaccharide--protein glycosyltransferase subunit 3</fullName>
    </submittedName>
</protein>
<evidence type="ECO:0000256" key="4">
    <source>
        <dbReference type="ARBA" id="ARBA00022692"/>
    </source>
</evidence>
<evidence type="ECO:0000256" key="1">
    <source>
        <dbReference type="ARBA" id="ARBA00002791"/>
    </source>
</evidence>
<gene>
    <name evidence="11" type="ORF">RNJ44_02167</name>
</gene>
<evidence type="ECO:0000256" key="9">
    <source>
        <dbReference type="SAM" id="Phobius"/>
    </source>
</evidence>
<accession>A0ABR4NMQ2</accession>
<comment type="similarity">
    <text evidence="3">Belongs to the OST3/OST6 family.</text>
</comment>
<feature type="transmembrane region" description="Helical" evidence="9">
    <location>
        <begin position="210"/>
        <end position="232"/>
    </location>
</feature>
<dbReference type="InterPro" id="IPR036249">
    <property type="entry name" value="Thioredoxin-like_sf"/>
</dbReference>
<comment type="function">
    <text evidence="1">Subunit of the oligosaccharyl transferase (OST) complex that catalyzes the initial transfer of a defined glycan (Glc(3)Man(9)GlcNAc(2) in eukaryotes) from the lipid carrier dolichol-pyrophosphate to an asparagine residue within an Asn-X-Ser/Thr consensus motif in nascent polypeptide chains, the first step in protein N-glycosylation. N-glycosylation occurs cotranslationally and the complex associates with the Sec61 complex at the channel-forming translocon complex that mediates protein translocation across the endoplasmic reticulum (ER). All subunits are required for a maximal enzyme activity.</text>
</comment>
<evidence type="ECO:0000313" key="11">
    <source>
        <dbReference type="EMBL" id="KAL3229080.1"/>
    </source>
</evidence>
<evidence type="ECO:0000256" key="6">
    <source>
        <dbReference type="ARBA" id="ARBA00022824"/>
    </source>
</evidence>
<dbReference type="InterPro" id="IPR021149">
    <property type="entry name" value="OligosaccharylTrfase_OST3/OST6"/>
</dbReference>
<keyword evidence="8 9" id="KW-0472">Membrane</keyword>
<keyword evidence="6" id="KW-0256">Endoplasmic reticulum</keyword>
<feature type="chain" id="PRO_5045794776" evidence="10">
    <location>
        <begin position="23"/>
        <end position="345"/>
    </location>
</feature>
<keyword evidence="5 10" id="KW-0732">Signal</keyword>
<organism evidence="11 12">
    <name type="scientific">Nakaseomyces bracarensis</name>
    <dbReference type="NCBI Taxonomy" id="273131"/>
    <lineage>
        <taxon>Eukaryota</taxon>
        <taxon>Fungi</taxon>
        <taxon>Dikarya</taxon>
        <taxon>Ascomycota</taxon>
        <taxon>Saccharomycotina</taxon>
        <taxon>Saccharomycetes</taxon>
        <taxon>Saccharomycetales</taxon>
        <taxon>Saccharomycetaceae</taxon>
        <taxon>Nakaseomyces</taxon>
    </lineage>
</organism>
<feature type="transmembrane region" description="Helical" evidence="9">
    <location>
        <begin position="267"/>
        <end position="285"/>
    </location>
</feature>
<evidence type="ECO:0000313" key="12">
    <source>
        <dbReference type="Proteomes" id="UP001623330"/>
    </source>
</evidence>
<evidence type="ECO:0000256" key="10">
    <source>
        <dbReference type="SAM" id="SignalP"/>
    </source>
</evidence>
<evidence type="ECO:0000256" key="2">
    <source>
        <dbReference type="ARBA" id="ARBA00004477"/>
    </source>
</evidence>
<feature type="signal peptide" evidence="10">
    <location>
        <begin position="1"/>
        <end position="22"/>
    </location>
</feature>
<reference evidence="11 12" key="1">
    <citation type="submission" date="2024-05" db="EMBL/GenBank/DDBJ databases">
        <title>Long read based assembly of the Candida bracarensis genome reveals expanded adhesin content.</title>
        <authorList>
            <person name="Marcet-Houben M."/>
            <person name="Ksiezopolska E."/>
            <person name="Gabaldon T."/>
        </authorList>
    </citation>
    <scope>NUCLEOTIDE SEQUENCE [LARGE SCALE GENOMIC DNA]</scope>
    <source>
        <strain evidence="11 12">CBM6</strain>
    </source>
</reference>
<keyword evidence="7 9" id="KW-1133">Transmembrane helix</keyword>
<dbReference type="EMBL" id="JBEVYD010000012">
    <property type="protein sequence ID" value="KAL3229080.1"/>
    <property type="molecule type" value="Genomic_DNA"/>
</dbReference>
<feature type="transmembrane region" description="Helical" evidence="9">
    <location>
        <begin position="305"/>
        <end position="325"/>
    </location>
</feature>
<feature type="transmembrane region" description="Helical" evidence="9">
    <location>
        <begin position="179"/>
        <end position="198"/>
    </location>
</feature>
<dbReference type="Gene3D" id="3.40.30.10">
    <property type="entry name" value="Glutaredoxin"/>
    <property type="match status" value="1"/>
</dbReference>
<evidence type="ECO:0000256" key="8">
    <source>
        <dbReference type="ARBA" id="ARBA00023136"/>
    </source>
</evidence>
<comment type="caution">
    <text evidence="11">The sequence shown here is derived from an EMBL/GenBank/DDBJ whole genome shotgun (WGS) entry which is preliminary data.</text>
</comment>
<proteinExistence type="inferred from homology"/>
<evidence type="ECO:0000256" key="3">
    <source>
        <dbReference type="ARBA" id="ARBA00009561"/>
    </source>
</evidence>
<dbReference type="Proteomes" id="UP001623330">
    <property type="component" value="Unassembled WGS sequence"/>
</dbReference>
<keyword evidence="4 9" id="KW-0812">Transmembrane</keyword>
<name>A0ABR4NMQ2_9SACH</name>
<dbReference type="PANTHER" id="PTHR12692:SF0">
    <property type="entry name" value="GH11935P"/>
    <property type="match status" value="1"/>
</dbReference>
<dbReference type="SUPFAM" id="SSF52833">
    <property type="entry name" value="Thioredoxin-like"/>
    <property type="match status" value="1"/>
</dbReference>
<evidence type="ECO:0000256" key="5">
    <source>
        <dbReference type="ARBA" id="ARBA00022729"/>
    </source>
</evidence>
<dbReference type="PANTHER" id="PTHR12692">
    <property type="entry name" value="DOLICHYL-DIPHOSPHOOLIGOSACCHARIDE--PROTEIN GLYCOSYLTRANSFERASE-RELATED"/>
    <property type="match status" value="1"/>
</dbReference>
<dbReference type="Pfam" id="PF04756">
    <property type="entry name" value="OST3_OST6"/>
    <property type="match status" value="1"/>
</dbReference>